<name>A0ABT9Z1G1_9BACI</name>
<accession>A0ABT9Z1G1</accession>
<protein>
    <submittedName>
        <fullName evidence="1">Uncharacterized protein</fullName>
    </submittedName>
</protein>
<dbReference type="Proteomes" id="UP001232245">
    <property type="component" value="Unassembled WGS sequence"/>
</dbReference>
<evidence type="ECO:0000313" key="2">
    <source>
        <dbReference type="Proteomes" id="UP001232245"/>
    </source>
</evidence>
<gene>
    <name evidence="1" type="ORF">J2S02_002435</name>
</gene>
<keyword evidence="2" id="KW-1185">Reference proteome</keyword>
<dbReference type="RefSeq" id="WP_174879758.1">
    <property type="nucleotide sequence ID" value="NZ_CADEPK010000053.1"/>
</dbReference>
<proteinExistence type="predicted"/>
<organism evidence="1 2">
    <name type="scientific">Metabacillus niabensis</name>
    <dbReference type="NCBI Taxonomy" id="324854"/>
    <lineage>
        <taxon>Bacteria</taxon>
        <taxon>Bacillati</taxon>
        <taxon>Bacillota</taxon>
        <taxon>Bacilli</taxon>
        <taxon>Bacillales</taxon>
        <taxon>Bacillaceae</taxon>
        <taxon>Metabacillus</taxon>
    </lineage>
</organism>
<sequence length="66" mass="7873">MKLKKDLEAVIDRVIYAFKQTVFAKKCGKINSTFEGYFYTILYSELIVEKRKEMKGAFYDFLRDCK</sequence>
<comment type="caution">
    <text evidence="1">The sequence shown here is derived from an EMBL/GenBank/DDBJ whole genome shotgun (WGS) entry which is preliminary data.</text>
</comment>
<evidence type="ECO:0000313" key="1">
    <source>
        <dbReference type="EMBL" id="MDQ0226090.1"/>
    </source>
</evidence>
<reference evidence="1 2" key="1">
    <citation type="submission" date="2023-07" db="EMBL/GenBank/DDBJ databases">
        <title>Genomic Encyclopedia of Type Strains, Phase IV (KMG-IV): sequencing the most valuable type-strain genomes for metagenomic binning, comparative biology and taxonomic classification.</title>
        <authorList>
            <person name="Goeker M."/>
        </authorList>
    </citation>
    <scope>NUCLEOTIDE SEQUENCE [LARGE SCALE GENOMIC DNA]</scope>
    <source>
        <strain evidence="1 2">DSM 17723</strain>
    </source>
</reference>
<dbReference type="EMBL" id="JAUSTZ010000004">
    <property type="protein sequence ID" value="MDQ0226090.1"/>
    <property type="molecule type" value="Genomic_DNA"/>
</dbReference>